<protein>
    <submittedName>
        <fullName evidence="1">Uncharacterized protein</fullName>
    </submittedName>
</protein>
<name>A0ABP9TME5_9MICC</name>
<dbReference type="Proteomes" id="UP001501257">
    <property type="component" value="Unassembled WGS sequence"/>
</dbReference>
<dbReference type="EMBL" id="BAABLK010000028">
    <property type="protein sequence ID" value="GAA5227340.1"/>
    <property type="molecule type" value="Genomic_DNA"/>
</dbReference>
<accession>A0ABP9TME5</accession>
<evidence type="ECO:0000313" key="2">
    <source>
        <dbReference type="Proteomes" id="UP001501257"/>
    </source>
</evidence>
<evidence type="ECO:0000313" key="1">
    <source>
        <dbReference type="EMBL" id="GAA5227340.1"/>
    </source>
</evidence>
<gene>
    <name evidence="1" type="ORF">GCM10025778_18730</name>
</gene>
<keyword evidence="2" id="KW-1185">Reference proteome</keyword>
<proteinExistence type="predicted"/>
<comment type="caution">
    <text evidence="1">The sequence shown here is derived from an EMBL/GenBank/DDBJ whole genome shotgun (WGS) entry which is preliminary data.</text>
</comment>
<organism evidence="1 2">
    <name type="scientific">Paeniglutamicibacter antarcticus</name>
    <dbReference type="NCBI Taxonomy" id="494023"/>
    <lineage>
        <taxon>Bacteria</taxon>
        <taxon>Bacillati</taxon>
        <taxon>Actinomycetota</taxon>
        <taxon>Actinomycetes</taxon>
        <taxon>Micrococcales</taxon>
        <taxon>Micrococcaceae</taxon>
        <taxon>Paeniglutamicibacter</taxon>
    </lineage>
</organism>
<reference evidence="2" key="1">
    <citation type="journal article" date="2019" name="Int. J. Syst. Evol. Microbiol.">
        <title>The Global Catalogue of Microorganisms (GCM) 10K type strain sequencing project: providing services to taxonomists for standard genome sequencing and annotation.</title>
        <authorList>
            <consortium name="The Broad Institute Genomics Platform"/>
            <consortium name="The Broad Institute Genome Sequencing Center for Infectious Disease"/>
            <person name="Wu L."/>
            <person name="Ma J."/>
        </authorList>
    </citation>
    <scope>NUCLEOTIDE SEQUENCE [LARGE SCALE GENOMIC DNA]</scope>
    <source>
        <strain evidence="2">JCM 18952</strain>
    </source>
</reference>
<sequence length="79" mass="8277">MLTAVAANTTLMASKAIAIMPMIRTIDCPASFPFTGAIAISGVDTAGISPESDEDVYWLPGPMIWASLLPIPIDPLGCR</sequence>